<accession>A0A1M5M791</accession>
<keyword evidence="3" id="KW-1185">Reference proteome</keyword>
<organism evidence="2 3">
    <name type="scientific">Streptoalloteichus hindustanus</name>
    <dbReference type="NCBI Taxonomy" id="2017"/>
    <lineage>
        <taxon>Bacteria</taxon>
        <taxon>Bacillati</taxon>
        <taxon>Actinomycetota</taxon>
        <taxon>Actinomycetes</taxon>
        <taxon>Pseudonocardiales</taxon>
        <taxon>Pseudonocardiaceae</taxon>
        <taxon>Streptoalloteichus</taxon>
    </lineage>
</organism>
<feature type="region of interest" description="Disordered" evidence="1">
    <location>
        <begin position="526"/>
        <end position="581"/>
    </location>
</feature>
<evidence type="ECO:0000256" key="1">
    <source>
        <dbReference type="SAM" id="MobiDB-lite"/>
    </source>
</evidence>
<dbReference type="Gene3D" id="3.90.1240.10">
    <property type="entry name" value="Metalloproteases ('zincins'), catalytic domain like"/>
    <property type="match status" value="1"/>
</dbReference>
<sequence>MLVLGPAGDPFRSSLTAEPNEVPFARRQVVLAWDDGASVRATEIRPGIAVNGEPSVAQARLAKLGFPTERERPALSPDEFVAEIAELVERLRRRPLGRRLVDFFGVAEPLPDPLPGEVEGTYGQDHPDHGINPRVLEARLASVPDRRVPIRLVVLQDESFADHVHTLVEPTARSAPAADGRGAFATMVFGPRNGFLVDRVAMAPEIGLAHQMVHAVHILSGSLDVGGGSGADAPVGTPERLARRMFLARTGRTHDSVYRWDDPANAAEWNALSAGQKTAVAELKKQYDELVALAGQVFQPFTPSAVKAGEVFFQSPVVTLEEARTHGNDVTTAWVSGVRQDVNPRRLGPSRRQNKSDSCAKANIKRIEDHIRKHPTDKKAVEALAGAQRTRQARLDARTLDETRIAAELGLPTRASYAPTLSKLDSGGVEVLWQRHVFLPRKRADLPDAAFRDPAPFTALVAALPPDSGAPDDPTPVADIRDYAQKLAAWVAADGRSRELGAGWRPGDHPLFDCTTRQRLRTVTVDPSQVPESVRQRASAVAQDALQHPATPVSGNGNERQRPRVPAPLPPKPPQRERRDR</sequence>
<dbReference type="SUPFAM" id="SSF55486">
    <property type="entry name" value="Metalloproteases ('zincins'), catalytic domain"/>
    <property type="match status" value="1"/>
</dbReference>
<evidence type="ECO:0000313" key="3">
    <source>
        <dbReference type="Proteomes" id="UP000184501"/>
    </source>
</evidence>
<dbReference type="EMBL" id="FQVN01000013">
    <property type="protein sequence ID" value="SHG73127.1"/>
    <property type="molecule type" value="Genomic_DNA"/>
</dbReference>
<gene>
    <name evidence="2" type="ORF">SAMN05444320_11316</name>
</gene>
<evidence type="ECO:0000313" key="2">
    <source>
        <dbReference type="EMBL" id="SHG73127.1"/>
    </source>
</evidence>
<name>A0A1M5M791_STRHI</name>
<dbReference type="STRING" id="2017.SAMN05444320_11316"/>
<protein>
    <submittedName>
        <fullName evidence="2">Uncharacterized protein</fullName>
    </submittedName>
</protein>
<proteinExistence type="predicted"/>
<dbReference type="RefSeq" id="WP_073489040.1">
    <property type="nucleotide sequence ID" value="NZ_FQVN01000013.1"/>
</dbReference>
<dbReference type="AlphaFoldDB" id="A0A1M5M791"/>
<dbReference type="OrthoDB" id="3885845at2"/>
<reference evidence="2 3" key="1">
    <citation type="submission" date="2016-11" db="EMBL/GenBank/DDBJ databases">
        <authorList>
            <person name="Jaros S."/>
            <person name="Januszkiewicz K."/>
            <person name="Wedrychowicz H."/>
        </authorList>
    </citation>
    <scope>NUCLEOTIDE SEQUENCE [LARGE SCALE GENOMIC DNA]</scope>
    <source>
        <strain evidence="2 3">DSM 44523</strain>
    </source>
</reference>
<dbReference type="Proteomes" id="UP000184501">
    <property type="component" value="Unassembled WGS sequence"/>
</dbReference>